<proteinExistence type="predicted"/>
<dbReference type="Gene3D" id="3.50.50.100">
    <property type="match status" value="1"/>
</dbReference>
<keyword evidence="3" id="KW-1185">Reference proteome</keyword>
<dbReference type="RefSeq" id="WP_138047926.1">
    <property type="nucleotide sequence ID" value="NZ_VBZC01000034.1"/>
</dbReference>
<feature type="domain" description="FAD/NAD(P)-binding" evidence="1">
    <location>
        <begin position="3"/>
        <end position="301"/>
    </location>
</feature>
<name>A0A5R9FIB4_9ACTN</name>
<dbReference type="SUPFAM" id="SSF51905">
    <property type="entry name" value="FAD/NAD(P)-binding domain"/>
    <property type="match status" value="1"/>
</dbReference>
<evidence type="ECO:0000313" key="2">
    <source>
        <dbReference type="EMBL" id="TLS42961.1"/>
    </source>
</evidence>
<dbReference type="PANTHER" id="PTHR43755">
    <property type="match status" value="1"/>
</dbReference>
<organism evidence="2 3">
    <name type="scientific">Streptomyces montanus</name>
    <dbReference type="NCBI Taxonomy" id="2580423"/>
    <lineage>
        <taxon>Bacteria</taxon>
        <taxon>Bacillati</taxon>
        <taxon>Actinomycetota</taxon>
        <taxon>Actinomycetes</taxon>
        <taxon>Kitasatosporales</taxon>
        <taxon>Streptomycetaceae</taxon>
        <taxon>Streptomyces</taxon>
    </lineage>
</organism>
<dbReference type="Proteomes" id="UP000305906">
    <property type="component" value="Unassembled WGS sequence"/>
</dbReference>
<comment type="caution">
    <text evidence="2">The sequence shown here is derived from an EMBL/GenBank/DDBJ whole genome shotgun (WGS) entry which is preliminary data.</text>
</comment>
<accession>A0A5R9FIB4</accession>
<protein>
    <recommendedName>
        <fullName evidence="1">FAD/NAD(P)-binding domain-containing protein</fullName>
    </recommendedName>
</protein>
<dbReference type="InterPro" id="IPR023753">
    <property type="entry name" value="FAD/NAD-binding_dom"/>
</dbReference>
<dbReference type="InterPro" id="IPR052541">
    <property type="entry name" value="SQRD"/>
</dbReference>
<evidence type="ECO:0000313" key="3">
    <source>
        <dbReference type="Proteomes" id="UP000305906"/>
    </source>
</evidence>
<sequence>MKFDVAVVGGGAAGVDAAAAVRRHAPGASVALISPEPDLLYRPWLVYLPAAAVPAKDLSIPLSGISSRHGFEHVQDGVSAVDMEAGELVLAATGERLGYGQLILAPGAPADRQRIPGSDAHALFPCDPAEAQQLLDRLKALTAGTVAFLLTGERIGPGLEYAGWVARAMRTAGRKDVSVIAVDHGDAMDRQFGTKAADRLVSVADSVGVHVVRNADVERIDEGGLVLAGSTVSADLVSVTSPLCGPDLGLPTELLDDHGLLRVDTTLAVPGLHNVFAAGDFSSVQGTAFELPKTWIMARLQAETAGRNAAAALGGVSPAGLDMRRAARMAALSMPDVGGRTLFVRNRKPVAGGRWPLKLRYRMDAKYLSTYRDHPGAKRPALQREFES</sequence>
<dbReference type="Pfam" id="PF07992">
    <property type="entry name" value="Pyr_redox_2"/>
    <property type="match status" value="1"/>
</dbReference>
<dbReference type="AlphaFoldDB" id="A0A5R9FIB4"/>
<dbReference type="EMBL" id="VBZC01000034">
    <property type="protein sequence ID" value="TLS42961.1"/>
    <property type="molecule type" value="Genomic_DNA"/>
</dbReference>
<dbReference type="PANTHER" id="PTHR43755:SF1">
    <property type="entry name" value="FAD-DEPENDENT PYRIDINE NUCLEOTIDE-DISULPHIDE OXIDOREDUCTASE"/>
    <property type="match status" value="1"/>
</dbReference>
<reference evidence="2 3" key="1">
    <citation type="submission" date="2019-05" db="EMBL/GenBank/DDBJ databases">
        <title>Streptomyces sp. NEAU-C151, a novel actinomycete isolated from soil.</title>
        <authorList>
            <person name="Han L."/>
            <person name="Jiang H."/>
        </authorList>
    </citation>
    <scope>NUCLEOTIDE SEQUENCE [LARGE SCALE GENOMIC DNA]</scope>
    <source>
        <strain evidence="2 3">NEAU-C151</strain>
    </source>
</reference>
<dbReference type="InterPro" id="IPR036188">
    <property type="entry name" value="FAD/NAD-bd_sf"/>
</dbReference>
<gene>
    <name evidence="2" type="ORF">FE633_27745</name>
</gene>
<evidence type="ECO:0000259" key="1">
    <source>
        <dbReference type="Pfam" id="PF07992"/>
    </source>
</evidence>
<dbReference type="GO" id="GO:0016491">
    <property type="term" value="F:oxidoreductase activity"/>
    <property type="evidence" value="ECO:0007669"/>
    <property type="project" value="InterPro"/>
</dbReference>